<evidence type="ECO:0000313" key="2">
    <source>
        <dbReference type="Proteomes" id="UP000254893"/>
    </source>
</evidence>
<dbReference type="Proteomes" id="UP000254893">
    <property type="component" value="Unassembled WGS sequence"/>
</dbReference>
<dbReference type="InterPro" id="IPR006522">
    <property type="entry name" value="Phage_virion_morphogenesis"/>
</dbReference>
<evidence type="ECO:0000313" key="1">
    <source>
        <dbReference type="EMBL" id="SUJ26435.1"/>
    </source>
</evidence>
<protein>
    <submittedName>
        <fullName evidence="1">Mu-like prophage protein gpG</fullName>
    </submittedName>
</protein>
<dbReference type="Pfam" id="PF05069">
    <property type="entry name" value="Phage_tail_S"/>
    <property type="match status" value="1"/>
</dbReference>
<name>A0A380CQA2_SPHSI</name>
<organism evidence="1 2">
    <name type="scientific">Sphingobacterium spiritivorum</name>
    <name type="common">Flavobacterium spiritivorum</name>
    <dbReference type="NCBI Taxonomy" id="258"/>
    <lineage>
        <taxon>Bacteria</taxon>
        <taxon>Pseudomonadati</taxon>
        <taxon>Bacteroidota</taxon>
        <taxon>Sphingobacteriia</taxon>
        <taxon>Sphingobacteriales</taxon>
        <taxon>Sphingobacteriaceae</taxon>
        <taxon>Sphingobacterium</taxon>
    </lineage>
</organism>
<dbReference type="AlphaFoldDB" id="A0A380CQA2"/>
<dbReference type="EMBL" id="UGYW01000002">
    <property type="protein sequence ID" value="SUJ26435.1"/>
    <property type="molecule type" value="Genomic_DNA"/>
</dbReference>
<proteinExistence type="predicted"/>
<reference evidence="1 2" key="1">
    <citation type="submission" date="2018-06" db="EMBL/GenBank/DDBJ databases">
        <authorList>
            <consortium name="Pathogen Informatics"/>
            <person name="Doyle S."/>
        </authorList>
    </citation>
    <scope>NUCLEOTIDE SEQUENCE [LARGE SCALE GENOMIC DNA]</scope>
    <source>
        <strain evidence="1 2">NCTC11388</strain>
    </source>
</reference>
<sequence>MDCPATQVGHHKYSNNMANNNDARIDAFFRIFQNRINAAIAQLPPIVGNLVVNDALDNFRKQSFDGQPWKARKGKTNRGNGRQNILVQSGALRRSIRVIRTTANSVTVGSDLPYADVHNNGGEIRRKARSETFVRNRYTRGKRKGKFARGTTAGQGYSFKAYRYRMPKRQFLGRSAALDTAINRTVKRHILNALRLR</sequence>
<gene>
    <name evidence="1" type="ORF">NCTC11388_03961</name>
</gene>
<accession>A0A380CQA2</accession>